<dbReference type="InterPro" id="IPR011037">
    <property type="entry name" value="Pyrv_Knase-like_insert_dom_sf"/>
</dbReference>
<dbReference type="Pfam" id="PF03473">
    <property type="entry name" value="MOSC"/>
    <property type="match status" value="1"/>
</dbReference>
<dbReference type="OrthoDB" id="17255at2759"/>
<dbReference type="EMBL" id="DF977446">
    <property type="protein sequence ID" value="GAP82461.1"/>
    <property type="molecule type" value="Genomic_DNA"/>
</dbReference>
<dbReference type="InterPro" id="IPR005303">
    <property type="entry name" value="MOCOS_middle"/>
</dbReference>
<dbReference type="OMA" id="VYTACRT"/>
<feature type="region of interest" description="Disordered" evidence="1">
    <location>
        <begin position="428"/>
        <end position="455"/>
    </location>
</feature>
<dbReference type="SUPFAM" id="SSF141673">
    <property type="entry name" value="MOSC N-terminal domain-like"/>
    <property type="match status" value="1"/>
</dbReference>
<evidence type="ECO:0000313" key="4">
    <source>
        <dbReference type="EMBL" id="GAP82461.1"/>
    </source>
</evidence>
<accession>A0A1S7UH69</accession>
<dbReference type="Proteomes" id="UP000054516">
    <property type="component" value="Unassembled WGS sequence"/>
</dbReference>
<organism evidence="4">
    <name type="scientific">Rosellinia necatrix</name>
    <name type="common">White root-rot fungus</name>
    <dbReference type="NCBI Taxonomy" id="77044"/>
    <lineage>
        <taxon>Eukaryota</taxon>
        <taxon>Fungi</taxon>
        <taxon>Dikarya</taxon>
        <taxon>Ascomycota</taxon>
        <taxon>Pezizomycotina</taxon>
        <taxon>Sordariomycetes</taxon>
        <taxon>Xylariomycetidae</taxon>
        <taxon>Xylariales</taxon>
        <taxon>Xylariaceae</taxon>
        <taxon>Rosellinia</taxon>
    </lineage>
</organism>
<gene>
    <name evidence="4" type="ORF">SAMD00023353_0100120</name>
</gene>
<feature type="compositionally biased region" description="Basic and acidic residues" evidence="1">
    <location>
        <begin position="391"/>
        <end position="411"/>
    </location>
</feature>
<evidence type="ECO:0000256" key="1">
    <source>
        <dbReference type="SAM" id="MobiDB-lite"/>
    </source>
</evidence>
<dbReference type="GO" id="GO:0030151">
    <property type="term" value="F:molybdenum ion binding"/>
    <property type="evidence" value="ECO:0007669"/>
    <property type="project" value="InterPro"/>
</dbReference>
<feature type="transmembrane region" description="Helical" evidence="2">
    <location>
        <begin position="24"/>
        <end position="45"/>
    </location>
</feature>
<reference evidence="4" key="1">
    <citation type="submission" date="2016-03" db="EMBL/GenBank/DDBJ databases">
        <title>Draft genome sequence of Rosellinia necatrix.</title>
        <authorList>
            <person name="Kanematsu S."/>
        </authorList>
    </citation>
    <scope>NUCLEOTIDE SEQUENCE [LARGE SCALE GENOMIC DNA]</scope>
    <source>
        <strain evidence="4">W97</strain>
    </source>
</reference>
<keyword evidence="2" id="KW-1133">Transmembrane helix</keyword>
<dbReference type="STRING" id="77044.A0A1S7UH69"/>
<dbReference type="PANTHER" id="PTHR14237">
    <property type="entry name" value="MOLYBDOPTERIN COFACTOR SULFURASE MOSC"/>
    <property type="match status" value="1"/>
</dbReference>
<evidence type="ECO:0000256" key="2">
    <source>
        <dbReference type="SAM" id="Phobius"/>
    </source>
</evidence>
<dbReference type="GO" id="GO:0003824">
    <property type="term" value="F:catalytic activity"/>
    <property type="evidence" value="ECO:0007669"/>
    <property type="project" value="InterPro"/>
</dbReference>
<keyword evidence="2" id="KW-0472">Membrane</keyword>
<keyword evidence="5" id="KW-1185">Reference proteome</keyword>
<proteinExistence type="predicted"/>
<dbReference type="PROSITE" id="PS51340">
    <property type="entry name" value="MOSC"/>
    <property type="match status" value="1"/>
</dbReference>
<dbReference type="GO" id="GO:0030170">
    <property type="term" value="F:pyridoxal phosphate binding"/>
    <property type="evidence" value="ECO:0007669"/>
    <property type="project" value="InterPro"/>
</dbReference>
<evidence type="ECO:0000313" key="5">
    <source>
        <dbReference type="Proteomes" id="UP000054516"/>
    </source>
</evidence>
<feature type="region of interest" description="Disordered" evidence="1">
    <location>
        <begin position="388"/>
        <end position="411"/>
    </location>
</feature>
<sequence length="476" mass="53325">METSPAASLSTLGQSALGDLNLDYGALFLLFVTVCAFMIPVAVVLPPVPVRKSDALLQTHTRAGVGKAKSNLNDQHAAAHAPKDGRLPTIRSLLIYPVKSCRGVEVTRGRVLPQGLEFDRLFTFAQLKSPFPVSLDSTDEAKSQHRWEFITQRQFPRLATVKVDLWLPDEMKLRRQSMKSTKEAFLILRFPWKEDGWRGLLSVAMAKLSRGTSAEPEKEILLPVDFPSAAEIKDSGYTFEEVKIWKEVVRALDMSTELPRELMLYLGVSNKLGLFRVDPAKLREVYRCAPRKGDAGYQPVTGFQDAYPLHMMTLNSLQQFSEEVPKDDQLEELDARRFRPNIILSGVPAYDEETWKKARFRPGKSGLYNDAVFHVSCRTVRCKMPNVDPITGERHPREPDHSLRTRRDVDKGAPLNGCLGMQLTPLFEVDEAPGPNPKSGSGLLGDDNPDDGRSAWVAVGMTVEVEERGEHLYIKQ</sequence>
<evidence type="ECO:0000259" key="3">
    <source>
        <dbReference type="PROSITE" id="PS51340"/>
    </source>
</evidence>
<dbReference type="SUPFAM" id="SSF50800">
    <property type="entry name" value="PK beta-barrel domain-like"/>
    <property type="match status" value="1"/>
</dbReference>
<dbReference type="Pfam" id="PF03476">
    <property type="entry name" value="MOSC_N"/>
    <property type="match status" value="1"/>
</dbReference>
<dbReference type="InterPro" id="IPR005302">
    <property type="entry name" value="MoCF_Sase_C"/>
</dbReference>
<dbReference type="AlphaFoldDB" id="A0A1S7UH69"/>
<name>A0A1S7UH69_ROSNE</name>
<protein>
    <submittedName>
        <fullName evidence="4">Putative MOSC domain-containing protein</fullName>
    </submittedName>
</protein>
<dbReference type="PANTHER" id="PTHR14237:SF23">
    <property type="entry name" value="MOSC DOMAIN PROTEIN (AFU_ORTHOLOGUE AFUA_7G05900)"/>
    <property type="match status" value="1"/>
</dbReference>
<feature type="domain" description="MOSC" evidence="3">
    <location>
        <begin position="274"/>
        <end position="466"/>
    </location>
</feature>
<keyword evidence="2" id="KW-0812">Transmembrane</keyword>